<dbReference type="GO" id="GO:0003690">
    <property type="term" value="F:double-stranded DNA binding"/>
    <property type="evidence" value="ECO:0007669"/>
    <property type="project" value="TreeGrafter"/>
</dbReference>
<reference evidence="2" key="2">
    <citation type="journal article" date="2021" name="PeerJ">
        <title>Extensive microbial diversity within the chicken gut microbiome revealed by metagenomics and culture.</title>
        <authorList>
            <person name="Gilroy R."/>
            <person name="Ravi A."/>
            <person name="Getino M."/>
            <person name="Pursley I."/>
            <person name="Horton D.L."/>
            <person name="Alikhan N.F."/>
            <person name="Baker D."/>
            <person name="Gharbi K."/>
            <person name="Hall N."/>
            <person name="Watson M."/>
            <person name="Adriaenssens E.M."/>
            <person name="Foster-Nyarko E."/>
            <person name="Jarju S."/>
            <person name="Secka A."/>
            <person name="Antonio M."/>
            <person name="Oren A."/>
            <person name="Chaudhuri R.R."/>
            <person name="La Ragione R."/>
            <person name="Hildebrand F."/>
            <person name="Pallen M.J."/>
        </authorList>
    </citation>
    <scope>NUCLEOTIDE SEQUENCE</scope>
    <source>
        <strain evidence="2">6276</strain>
    </source>
</reference>
<dbReference type="Pfam" id="PF02735">
    <property type="entry name" value="Ku"/>
    <property type="match status" value="1"/>
</dbReference>
<dbReference type="GO" id="GO:0006303">
    <property type="term" value="P:double-strand break repair via nonhomologous end joining"/>
    <property type="evidence" value="ECO:0007669"/>
    <property type="project" value="InterPro"/>
</dbReference>
<feature type="non-terminal residue" evidence="2">
    <location>
        <position position="54"/>
    </location>
</feature>
<dbReference type="PANTHER" id="PTHR41251">
    <property type="entry name" value="NON-HOMOLOGOUS END JOINING PROTEIN KU"/>
    <property type="match status" value="1"/>
</dbReference>
<reference evidence="2" key="1">
    <citation type="submission" date="2020-10" db="EMBL/GenBank/DDBJ databases">
        <authorList>
            <person name="Gilroy R."/>
        </authorList>
    </citation>
    <scope>NUCLEOTIDE SEQUENCE</scope>
    <source>
        <strain evidence="2">6276</strain>
    </source>
</reference>
<dbReference type="EMBL" id="DVIU01000022">
    <property type="protein sequence ID" value="HIS35204.1"/>
    <property type="molecule type" value="Genomic_DNA"/>
</dbReference>
<accession>A0A9D1EX38</accession>
<name>A0A9D1EX38_9BACT</name>
<dbReference type="InterPro" id="IPR006164">
    <property type="entry name" value="DNA_bd_Ku70/Ku80"/>
</dbReference>
<evidence type="ECO:0000259" key="1">
    <source>
        <dbReference type="Pfam" id="PF02735"/>
    </source>
</evidence>
<dbReference type="AlphaFoldDB" id="A0A9D1EX38"/>
<dbReference type="InterPro" id="IPR009187">
    <property type="entry name" value="Prok_Ku"/>
</dbReference>
<evidence type="ECO:0000313" key="2">
    <source>
        <dbReference type="EMBL" id="HIS35204.1"/>
    </source>
</evidence>
<comment type="caution">
    <text evidence="2">The sequence shown here is derived from an EMBL/GenBank/DDBJ whole genome shotgun (WGS) entry which is preliminary data.</text>
</comment>
<protein>
    <submittedName>
        <fullName evidence="2">Ku protein</fullName>
    </submittedName>
</protein>
<proteinExistence type="predicted"/>
<organism evidence="2 3">
    <name type="scientific">Candidatus Scatousia excrementigallinarum</name>
    <dbReference type="NCBI Taxonomy" id="2840935"/>
    <lineage>
        <taxon>Bacteria</taxon>
        <taxon>Candidatus Scatousia</taxon>
    </lineage>
</organism>
<gene>
    <name evidence="2" type="ORF">IAC10_01045</name>
</gene>
<feature type="domain" description="Ku" evidence="1">
    <location>
        <begin position="10"/>
        <end position="52"/>
    </location>
</feature>
<evidence type="ECO:0000313" key="3">
    <source>
        <dbReference type="Proteomes" id="UP000823928"/>
    </source>
</evidence>
<dbReference type="Proteomes" id="UP000823928">
    <property type="component" value="Unassembled WGS sequence"/>
</dbReference>
<sequence>MAYSYKCSISFGLVYIPVTLHASVKTQDVGFNMLDKKTMSRVKYKKTCEECDGR</sequence>
<dbReference type="PANTHER" id="PTHR41251:SF1">
    <property type="entry name" value="NON-HOMOLOGOUS END JOINING PROTEIN KU"/>
    <property type="match status" value="1"/>
</dbReference>